<organism evidence="1 2">
    <name type="scientific">Noviherbaspirillum sedimenti</name>
    <dbReference type="NCBI Taxonomy" id="2320865"/>
    <lineage>
        <taxon>Bacteria</taxon>
        <taxon>Pseudomonadati</taxon>
        <taxon>Pseudomonadota</taxon>
        <taxon>Betaproteobacteria</taxon>
        <taxon>Burkholderiales</taxon>
        <taxon>Oxalobacteraceae</taxon>
        <taxon>Noviherbaspirillum</taxon>
    </lineage>
</organism>
<dbReference type="RefSeq" id="WP_119785000.1">
    <property type="nucleotide sequence ID" value="NZ_QYUQ01000002.1"/>
</dbReference>
<dbReference type="AlphaFoldDB" id="A0A3A3G4X9"/>
<gene>
    <name evidence="1" type="ORF">D3878_08110</name>
</gene>
<reference evidence="2" key="1">
    <citation type="submission" date="2018-09" db="EMBL/GenBank/DDBJ databases">
        <authorList>
            <person name="Zhu H."/>
        </authorList>
    </citation>
    <scope>NUCLEOTIDE SEQUENCE [LARGE SCALE GENOMIC DNA]</scope>
    <source>
        <strain evidence="2">K1S02-23</strain>
    </source>
</reference>
<keyword evidence="2" id="KW-1185">Reference proteome</keyword>
<evidence type="ECO:0000313" key="2">
    <source>
        <dbReference type="Proteomes" id="UP000266327"/>
    </source>
</evidence>
<dbReference type="EMBL" id="QYUQ01000002">
    <property type="protein sequence ID" value="RJG01552.1"/>
    <property type="molecule type" value="Genomic_DNA"/>
</dbReference>
<name>A0A3A3G4X9_9BURK</name>
<proteinExistence type="predicted"/>
<evidence type="ECO:0000313" key="1">
    <source>
        <dbReference type="EMBL" id="RJG01552.1"/>
    </source>
</evidence>
<sequence>MDTATTFKTIKPADIPITPARTEIGYHAASQCVSLHCPLHVWVCDLNGDLVFATNRPAVTA</sequence>
<comment type="caution">
    <text evidence="1">The sequence shown here is derived from an EMBL/GenBank/DDBJ whole genome shotgun (WGS) entry which is preliminary data.</text>
</comment>
<protein>
    <submittedName>
        <fullName evidence="1">Uncharacterized protein</fullName>
    </submittedName>
</protein>
<accession>A0A3A3G4X9</accession>
<dbReference type="Proteomes" id="UP000266327">
    <property type="component" value="Unassembled WGS sequence"/>
</dbReference>